<dbReference type="SUPFAM" id="SSF103378">
    <property type="entry name" value="2-methylcitrate dehydratase PrpD"/>
    <property type="match status" value="1"/>
</dbReference>
<evidence type="ECO:0000313" key="4">
    <source>
        <dbReference type="EMBL" id="APH74221.1"/>
    </source>
</evidence>
<reference evidence="5" key="1">
    <citation type="submission" date="2016-11" db="EMBL/GenBank/DDBJ databases">
        <title>Mesorhizobium oceanicum sp. nov., isolated from deep seawater in South China Sea.</title>
        <authorList>
            <person name="Fu G.-Y."/>
        </authorList>
    </citation>
    <scope>NUCLEOTIDE SEQUENCE [LARGE SCALE GENOMIC DNA]</scope>
    <source>
        <strain evidence="5">B7</strain>
    </source>
</reference>
<evidence type="ECO:0000313" key="5">
    <source>
        <dbReference type="Proteomes" id="UP000182840"/>
    </source>
</evidence>
<evidence type="ECO:0000259" key="3">
    <source>
        <dbReference type="Pfam" id="PF19305"/>
    </source>
</evidence>
<evidence type="ECO:0008006" key="6">
    <source>
        <dbReference type="Google" id="ProtNLM"/>
    </source>
</evidence>
<evidence type="ECO:0000256" key="1">
    <source>
        <dbReference type="ARBA" id="ARBA00006174"/>
    </source>
</evidence>
<dbReference type="Pfam" id="PF19305">
    <property type="entry name" value="MmgE_PrpD_C"/>
    <property type="match status" value="1"/>
</dbReference>
<name>A0A1L3SXY1_9HYPH</name>
<dbReference type="Gene3D" id="3.30.1330.120">
    <property type="entry name" value="2-methylcitrate dehydratase PrpD"/>
    <property type="match status" value="1"/>
</dbReference>
<dbReference type="STRING" id="1670800.BSQ44_24770"/>
<dbReference type="InterPro" id="IPR005656">
    <property type="entry name" value="MmgE_PrpD"/>
</dbReference>
<protein>
    <recommendedName>
        <fullName evidence="6">2-methylcitrate dehydratase</fullName>
    </recommendedName>
</protein>
<comment type="similarity">
    <text evidence="1">Belongs to the PrpD family.</text>
</comment>
<dbReference type="InterPro" id="IPR045337">
    <property type="entry name" value="MmgE_PrpD_C"/>
</dbReference>
<dbReference type="RefSeq" id="WP_072607676.1">
    <property type="nucleotide sequence ID" value="NZ_CP018171.1"/>
</dbReference>
<dbReference type="KEGG" id="meso:BSQ44_24770"/>
<gene>
    <name evidence="4" type="ORF">BSQ44_24770</name>
</gene>
<dbReference type="PANTHER" id="PTHR16943:SF8">
    <property type="entry name" value="2-METHYLCITRATE DEHYDRATASE"/>
    <property type="match status" value="1"/>
</dbReference>
<organism evidence="4 5">
    <name type="scientific">Aquibium oceanicum</name>
    <dbReference type="NCBI Taxonomy" id="1670800"/>
    <lineage>
        <taxon>Bacteria</taxon>
        <taxon>Pseudomonadati</taxon>
        <taxon>Pseudomonadota</taxon>
        <taxon>Alphaproteobacteria</taxon>
        <taxon>Hyphomicrobiales</taxon>
        <taxon>Phyllobacteriaceae</taxon>
        <taxon>Aquibium</taxon>
    </lineage>
</organism>
<dbReference type="AlphaFoldDB" id="A0A1L3SXY1"/>
<dbReference type="GO" id="GO:0016829">
    <property type="term" value="F:lyase activity"/>
    <property type="evidence" value="ECO:0007669"/>
    <property type="project" value="InterPro"/>
</dbReference>
<dbReference type="InterPro" id="IPR036148">
    <property type="entry name" value="MmgE/PrpD_sf"/>
</dbReference>
<sequence length="473" mass="49561">MSKMLARTIAEFSADLSYDDIPQAVRDAALLHMVDTIGVCIAGAGPLEESGRAAQALARGWGGSSGATLFGVGGQARPELAALLNGSLAQALEMDDKHGSSLARPGSTVTPAVLAAGEARGASLKEMIAAVTAGYEVMIRLGFVGGDRFLARGYHTSSLLGPFGAAVSIGNLVGAPAEKIVDALGISGTFASGIQESTRTGSTSKILHGGWGAHAGILAIDLAQAGITGPESVFEGKFGFFETHLTPITGKLDFVTGGSGFGSKWYLPDTAYKPYPCCQLLHAFIEAAKQILKEFEADGVTVDDITAVNCKLAEPGLTLVTEPRDRKKRPQTPHEGRFSLFFGVASALIFGTVGLESFAEERLRDERILKLAAKIEAEEDPDSDYPAHCPAILDVTAKGKTYHCHVPYHPGCPEAPLLEDDVLDKFERNTSWYFGDAARAVGQKLAKTPHDATFAAVVSAIESAAGGTARAAE</sequence>
<proteinExistence type="inferred from homology"/>
<keyword evidence="5" id="KW-1185">Reference proteome</keyword>
<feature type="domain" description="MmgE/PrpD N-terminal" evidence="2">
    <location>
        <begin position="8"/>
        <end position="245"/>
    </location>
</feature>
<dbReference type="Pfam" id="PF03972">
    <property type="entry name" value="MmgE_PrpD_N"/>
    <property type="match status" value="1"/>
</dbReference>
<dbReference type="Gene3D" id="1.10.4100.10">
    <property type="entry name" value="2-methylcitrate dehydratase PrpD"/>
    <property type="match status" value="1"/>
</dbReference>
<dbReference type="EMBL" id="CP018171">
    <property type="protein sequence ID" value="APH74221.1"/>
    <property type="molecule type" value="Genomic_DNA"/>
</dbReference>
<dbReference type="PANTHER" id="PTHR16943">
    <property type="entry name" value="2-METHYLCITRATE DEHYDRATASE-RELATED"/>
    <property type="match status" value="1"/>
</dbReference>
<feature type="domain" description="MmgE/PrpD C-terminal" evidence="3">
    <location>
        <begin position="275"/>
        <end position="440"/>
    </location>
</feature>
<dbReference type="OrthoDB" id="5415580at2"/>
<accession>A0A1L3SXY1</accession>
<evidence type="ECO:0000259" key="2">
    <source>
        <dbReference type="Pfam" id="PF03972"/>
    </source>
</evidence>
<dbReference type="InterPro" id="IPR045336">
    <property type="entry name" value="MmgE_PrpD_N"/>
</dbReference>
<dbReference type="InterPro" id="IPR042188">
    <property type="entry name" value="MmgE/PrpD_sf_2"/>
</dbReference>
<dbReference type="InterPro" id="IPR042183">
    <property type="entry name" value="MmgE/PrpD_sf_1"/>
</dbReference>
<dbReference type="Proteomes" id="UP000182840">
    <property type="component" value="Chromosome"/>
</dbReference>